<evidence type="ECO:0000313" key="10">
    <source>
        <dbReference type="EMBL" id="KAE9352938.1"/>
    </source>
</evidence>
<dbReference type="Proteomes" id="UP000440367">
    <property type="component" value="Unassembled WGS sequence"/>
</dbReference>
<dbReference type="InterPro" id="IPR040170">
    <property type="entry name" value="Cytosol_ACT"/>
</dbReference>
<evidence type="ECO:0000313" key="5">
    <source>
        <dbReference type="EMBL" id="KAE9146201.1"/>
    </source>
</evidence>
<sequence length="359" mass="40034">MSTARQSSVTVQQTRLAYADTFGDEHLRGKLMGLGPILHHLDNFGGAVAENAISKKVAMAALENLEVVNPIFHGDVVRFEGELINIGRSSLTLQVTGYRHDIATRNFVHALDAVMTAVALDDDNRPYRGLPELVDPTNGSRIRHLQDVAQQRKDLSMRLKRIEESVDNLPAVSLDMLDNTGEWSEQVPVQDTVVALAASFLPRHLNRNGTVFGGEILSWMDKTALYCGRVFTGNSNMVTVSANRVSFNMPVTTDDVTTVVARVCGIREHCVDVEVEVFLRKFASQEHQKSHTGYFYVANFNTAAHVSCVTRGLRVDHGDQENVRTLLKAQHRRGIRQEEKQLLHLEPLELSAISRSHYL</sequence>
<feature type="domain" description="HotDog ACOT-type" evidence="2">
    <location>
        <begin position="190"/>
        <end position="303"/>
    </location>
</feature>
<feature type="domain" description="HotDog ACOT-type" evidence="2">
    <location>
        <begin position="7"/>
        <end position="123"/>
    </location>
</feature>
<evidence type="ECO:0000313" key="9">
    <source>
        <dbReference type="EMBL" id="KAE9312258.1"/>
    </source>
</evidence>
<dbReference type="EMBL" id="QXGA01000421">
    <property type="protein sequence ID" value="KAE9146201.1"/>
    <property type="molecule type" value="Genomic_DNA"/>
</dbReference>
<evidence type="ECO:0000313" key="14">
    <source>
        <dbReference type="Proteomes" id="UP000440367"/>
    </source>
</evidence>
<dbReference type="GO" id="GO:0005829">
    <property type="term" value="C:cytosol"/>
    <property type="evidence" value="ECO:0007669"/>
    <property type="project" value="TreeGrafter"/>
</dbReference>
<evidence type="ECO:0000256" key="1">
    <source>
        <dbReference type="ARBA" id="ARBA00022801"/>
    </source>
</evidence>
<dbReference type="PANTHER" id="PTHR11049:SF24">
    <property type="entry name" value="CYTOSOLIC ACYL COENZYME A THIOESTER HYDROLASE"/>
    <property type="match status" value="1"/>
</dbReference>
<dbReference type="EMBL" id="QXGC01000418">
    <property type="protein sequence ID" value="KAE9236573.1"/>
    <property type="molecule type" value="Genomic_DNA"/>
</dbReference>
<keyword evidence="12" id="KW-1185">Reference proteome</keyword>
<dbReference type="GO" id="GO:0006637">
    <property type="term" value="P:acyl-CoA metabolic process"/>
    <property type="evidence" value="ECO:0007669"/>
    <property type="project" value="TreeGrafter"/>
</dbReference>
<evidence type="ECO:0000313" key="12">
    <source>
        <dbReference type="Proteomes" id="UP000433483"/>
    </source>
</evidence>
<dbReference type="Proteomes" id="UP000476176">
    <property type="component" value="Unassembled WGS sequence"/>
</dbReference>
<evidence type="ECO:0000313" key="17">
    <source>
        <dbReference type="Proteomes" id="UP000476176"/>
    </source>
</evidence>
<dbReference type="Gene3D" id="3.10.129.10">
    <property type="entry name" value="Hotdog Thioesterase"/>
    <property type="match status" value="2"/>
</dbReference>
<accession>A0A6A3F0Q4</accession>
<dbReference type="SUPFAM" id="SSF54637">
    <property type="entry name" value="Thioesterase/thiol ester dehydrase-isomerase"/>
    <property type="match status" value="2"/>
</dbReference>
<comment type="caution">
    <text evidence="3">The sequence shown here is derived from an EMBL/GenBank/DDBJ whole genome shotgun (WGS) entry which is preliminary data.</text>
</comment>
<evidence type="ECO:0000313" key="11">
    <source>
        <dbReference type="Proteomes" id="UP000429523"/>
    </source>
</evidence>
<keyword evidence="1" id="KW-0378">Hydrolase</keyword>
<evidence type="ECO:0000313" key="16">
    <source>
        <dbReference type="Proteomes" id="UP000441208"/>
    </source>
</evidence>
<dbReference type="EMBL" id="QXFZ01000477">
    <property type="protein sequence ID" value="KAE9114884.1"/>
    <property type="molecule type" value="Genomic_DNA"/>
</dbReference>
<dbReference type="EMBL" id="QXGD01000516">
    <property type="protein sequence ID" value="KAE9236066.1"/>
    <property type="molecule type" value="Genomic_DNA"/>
</dbReference>
<dbReference type="AlphaFoldDB" id="A0A6A3F0Q4"/>
<dbReference type="PANTHER" id="PTHR11049">
    <property type="entry name" value="ACYL COENZYME A THIOESTER HYDROLASE"/>
    <property type="match status" value="1"/>
</dbReference>
<dbReference type="EMBL" id="QXGB01000535">
    <property type="protein sequence ID" value="KAE9211496.1"/>
    <property type="molecule type" value="Genomic_DNA"/>
</dbReference>
<dbReference type="Pfam" id="PF03061">
    <property type="entry name" value="4HBT"/>
    <property type="match status" value="1"/>
</dbReference>
<dbReference type="Proteomes" id="UP000433483">
    <property type="component" value="Unassembled WGS sequence"/>
</dbReference>
<gene>
    <name evidence="9" type="ORF">PF001_g9324</name>
    <name evidence="7" type="ORF">PF002_g11350</name>
    <name evidence="8" type="ORF">PF004_g8820</name>
    <name evidence="6" type="ORF">PF005_g10984</name>
    <name evidence="5" type="ORF">PF006_g9013</name>
    <name evidence="4" type="ORF">PF007_g10221</name>
    <name evidence="10" type="ORF">PF008_g5240</name>
    <name evidence="3" type="ORF">PF009_g11406</name>
</gene>
<dbReference type="OrthoDB" id="331699at2759"/>
<organism evidence="3 11">
    <name type="scientific">Phytophthora fragariae</name>
    <dbReference type="NCBI Taxonomy" id="53985"/>
    <lineage>
        <taxon>Eukaryota</taxon>
        <taxon>Sar</taxon>
        <taxon>Stramenopiles</taxon>
        <taxon>Oomycota</taxon>
        <taxon>Peronosporomycetes</taxon>
        <taxon>Peronosporales</taxon>
        <taxon>Peronosporaceae</taxon>
        <taxon>Phytophthora</taxon>
    </lineage>
</organism>
<name>A0A6A3F0Q4_9STRA</name>
<evidence type="ECO:0000313" key="7">
    <source>
        <dbReference type="EMBL" id="KAE9236066.1"/>
    </source>
</evidence>
<dbReference type="EMBL" id="QXGE01000447">
    <property type="protein sequence ID" value="KAE9312258.1"/>
    <property type="molecule type" value="Genomic_DNA"/>
</dbReference>
<dbReference type="Proteomes" id="UP000429523">
    <property type="component" value="Unassembled WGS sequence"/>
</dbReference>
<dbReference type="Proteomes" id="UP000437068">
    <property type="component" value="Unassembled WGS sequence"/>
</dbReference>
<evidence type="ECO:0000313" key="8">
    <source>
        <dbReference type="EMBL" id="KAE9236573.1"/>
    </source>
</evidence>
<reference evidence="11 12" key="1">
    <citation type="submission" date="2018-08" db="EMBL/GenBank/DDBJ databases">
        <title>Genomic investigation of the strawberry pathogen Phytophthora fragariae indicates pathogenicity is determined by transcriptional variation in three key races.</title>
        <authorList>
            <person name="Adams T.M."/>
            <person name="Armitage A.D."/>
            <person name="Sobczyk M.K."/>
            <person name="Bates H.J."/>
            <person name="Dunwell J.M."/>
            <person name="Nellist C.F."/>
            <person name="Harrison R.J."/>
        </authorList>
    </citation>
    <scope>NUCLEOTIDE SEQUENCE [LARGE SCALE GENOMIC DNA]</scope>
    <source>
        <strain evidence="9 13">A4</strain>
        <strain evidence="7 14">BC-1</strain>
        <strain evidence="8 17">BC-23</strain>
        <strain evidence="6 12">NOV-27</strain>
        <strain evidence="5 15">NOV-5</strain>
        <strain evidence="4 16">NOV-71</strain>
        <strain evidence="10 18">NOV-77</strain>
        <strain evidence="3 11">NOV-9</strain>
    </source>
</reference>
<dbReference type="GO" id="GO:0009062">
    <property type="term" value="P:fatty acid catabolic process"/>
    <property type="evidence" value="ECO:0007669"/>
    <property type="project" value="TreeGrafter"/>
</dbReference>
<evidence type="ECO:0000313" key="3">
    <source>
        <dbReference type="EMBL" id="KAE8938733.1"/>
    </source>
</evidence>
<dbReference type="Proteomes" id="UP000440732">
    <property type="component" value="Unassembled WGS sequence"/>
</dbReference>
<evidence type="ECO:0000313" key="4">
    <source>
        <dbReference type="EMBL" id="KAE9114884.1"/>
    </source>
</evidence>
<evidence type="ECO:0000313" key="18">
    <source>
        <dbReference type="Proteomes" id="UP000486351"/>
    </source>
</evidence>
<protein>
    <recommendedName>
        <fullName evidence="2">HotDog ACOT-type domain-containing protein</fullName>
    </recommendedName>
</protein>
<dbReference type="InterPro" id="IPR029069">
    <property type="entry name" value="HotDog_dom_sf"/>
</dbReference>
<dbReference type="Proteomes" id="UP000486351">
    <property type="component" value="Unassembled WGS sequence"/>
</dbReference>
<dbReference type="EMBL" id="QXFY01000190">
    <property type="protein sequence ID" value="KAE9352938.1"/>
    <property type="molecule type" value="Genomic_DNA"/>
</dbReference>
<evidence type="ECO:0000259" key="2">
    <source>
        <dbReference type="PROSITE" id="PS51770"/>
    </source>
</evidence>
<dbReference type="PROSITE" id="PS51770">
    <property type="entry name" value="HOTDOG_ACOT"/>
    <property type="match status" value="2"/>
</dbReference>
<dbReference type="InterPro" id="IPR033120">
    <property type="entry name" value="HOTDOG_ACOT"/>
</dbReference>
<evidence type="ECO:0000313" key="15">
    <source>
        <dbReference type="Proteomes" id="UP000440732"/>
    </source>
</evidence>
<dbReference type="GO" id="GO:0052816">
    <property type="term" value="F:long-chain fatty acyl-CoA hydrolase activity"/>
    <property type="evidence" value="ECO:0007669"/>
    <property type="project" value="TreeGrafter"/>
</dbReference>
<dbReference type="Proteomes" id="UP000441208">
    <property type="component" value="Unassembled WGS sequence"/>
</dbReference>
<proteinExistence type="predicted"/>
<evidence type="ECO:0000313" key="13">
    <source>
        <dbReference type="Proteomes" id="UP000437068"/>
    </source>
</evidence>
<evidence type="ECO:0000313" key="6">
    <source>
        <dbReference type="EMBL" id="KAE9211496.1"/>
    </source>
</evidence>
<dbReference type="InterPro" id="IPR006683">
    <property type="entry name" value="Thioestr_dom"/>
</dbReference>
<dbReference type="EMBL" id="QXGF01000538">
    <property type="protein sequence ID" value="KAE8938733.1"/>
    <property type="molecule type" value="Genomic_DNA"/>
</dbReference>
<dbReference type="FunFam" id="3.10.129.10:FF:000055">
    <property type="entry name" value="ATP-binding Cassette (ABC) superfamily"/>
    <property type="match status" value="1"/>
</dbReference>